<dbReference type="InterPro" id="IPR021352">
    <property type="entry name" value="DUF2971"/>
</dbReference>
<evidence type="ECO:0000313" key="2">
    <source>
        <dbReference type="Proteomes" id="UP000192726"/>
    </source>
</evidence>
<dbReference type="Proteomes" id="UP000192726">
    <property type="component" value="Chromosome"/>
</dbReference>
<sequence>MTYACRQLREALHRVTGTSPGGLGLHDRVVDYISGKLDPMRSAGHFHDTYVCCFCESGDLLSQWCTYGGGTAGYAIGFHGDSFEGSEAKRLPSAQSAFGQVSYGIYPEEEEEVIRIFAERVLSKAEKSIVDDDDDVVGFVGVLNLRLAIIKNPTFHEEREWRLIIQTYEGEENSGIAFRSGPAGLTPYVRVAFKPESVIEVVAGPGPLPQQQHSVRRLLDSYGFKDVEVKSSSAPLRF</sequence>
<dbReference type="Pfam" id="PF11185">
    <property type="entry name" value="DUF2971"/>
    <property type="match status" value="1"/>
</dbReference>
<gene>
    <name evidence="1" type="ORF">B1H19_05425</name>
</gene>
<reference evidence="1 2" key="1">
    <citation type="submission" date="2017-04" db="EMBL/GenBank/DDBJ databases">
        <title>Complete Genome Sequence of Streptomyces gilvosporeus F607, a Capable Producer of Natamycin.</title>
        <authorList>
            <person name="Zong G."/>
            <person name="Zhong C."/>
            <person name="Fu J."/>
            <person name="Qin R."/>
            <person name="Cao G."/>
        </authorList>
    </citation>
    <scope>NUCLEOTIDE SEQUENCE [LARGE SCALE GENOMIC DNA]</scope>
    <source>
        <strain evidence="1 2">F607</strain>
    </source>
</reference>
<evidence type="ECO:0000313" key="1">
    <source>
        <dbReference type="EMBL" id="ARF53693.1"/>
    </source>
</evidence>
<evidence type="ECO:0008006" key="3">
    <source>
        <dbReference type="Google" id="ProtNLM"/>
    </source>
</evidence>
<protein>
    <recommendedName>
        <fullName evidence="3">DUF2971 domain-containing protein</fullName>
    </recommendedName>
</protein>
<organism evidence="1 2">
    <name type="scientific">Streptomyces gilvosporeus</name>
    <dbReference type="NCBI Taxonomy" id="553510"/>
    <lineage>
        <taxon>Bacteria</taxon>
        <taxon>Bacillati</taxon>
        <taxon>Actinomycetota</taxon>
        <taxon>Actinomycetes</taxon>
        <taxon>Kitasatosporales</taxon>
        <taxon>Streptomycetaceae</taxon>
        <taxon>Streptomyces</taxon>
    </lineage>
</organism>
<accession>A0A1V0TLB0</accession>
<keyword evidence="2" id="KW-1185">Reference proteome</keyword>
<dbReference type="EMBL" id="CP020569">
    <property type="protein sequence ID" value="ARF53693.1"/>
    <property type="molecule type" value="Genomic_DNA"/>
</dbReference>
<dbReference type="KEGG" id="sgv:B1H19_05425"/>
<proteinExistence type="predicted"/>
<name>A0A1V0TLB0_9ACTN</name>
<dbReference type="AlphaFoldDB" id="A0A1V0TLB0"/>